<dbReference type="AlphaFoldDB" id="A0A0C9T1S5"/>
<reference evidence="1 2" key="1">
    <citation type="submission" date="2014-06" db="EMBL/GenBank/DDBJ databases">
        <authorList>
            <consortium name="DOE Joint Genome Institute"/>
            <person name="Kuo A."/>
            <person name="Kohler A."/>
            <person name="Nagy L.G."/>
            <person name="Floudas D."/>
            <person name="Copeland A."/>
            <person name="Barry K.W."/>
            <person name="Cichocki N."/>
            <person name="Veneault-Fourrey C."/>
            <person name="LaButti K."/>
            <person name="Lindquist E.A."/>
            <person name="Lipzen A."/>
            <person name="Lundell T."/>
            <person name="Morin E."/>
            <person name="Murat C."/>
            <person name="Sun H."/>
            <person name="Tunlid A."/>
            <person name="Henrissat B."/>
            <person name="Grigoriev I.V."/>
            <person name="Hibbett D.S."/>
            <person name="Martin F."/>
            <person name="Nordberg H.P."/>
            <person name="Cantor M.N."/>
            <person name="Hua S.X."/>
        </authorList>
    </citation>
    <scope>NUCLEOTIDE SEQUENCE [LARGE SCALE GENOMIC DNA]</scope>
    <source>
        <strain evidence="1 2">ATCC 200175</strain>
    </source>
</reference>
<protein>
    <submittedName>
        <fullName evidence="1">Uncharacterized protein</fullName>
    </submittedName>
</protein>
<organism evidence="1 2">
    <name type="scientific">Paxillus involutus ATCC 200175</name>
    <dbReference type="NCBI Taxonomy" id="664439"/>
    <lineage>
        <taxon>Eukaryota</taxon>
        <taxon>Fungi</taxon>
        <taxon>Dikarya</taxon>
        <taxon>Basidiomycota</taxon>
        <taxon>Agaricomycotina</taxon>
        <taxon>Agaricomycetes</taxon>
        <taxon>Agaricomycetidae</taxon>
        <taxon>Boletales</taxon>
        <taxon>Paxilineae</taxon>
        <taxon>Paxillaceae</taxon>
        <taxon>Paxillus</taxon>
    </lineage>
</organism>
<accession>A0A0C9T1S5</accession>
<reference evidence="2" key="2">
    <citation type="submission" date="2015-01" db="EMBL/GenBank/DDBJ databases">
        <title>Evolutionary Origins and Diversification of the Mycorrhizal Mutualists.</title>
        <authorList>
            <consortium name="DOE Joint Genome Institute"/>
            <consortium name="Mycorrhizal Genomics Consortium"/>
            <person name="Kohler A."/>
            <person name="Kuo A."/>
            <person name="Nagy L.G."/>
            <person name="Floudas D."/>
            <person name="Copeland A."/>
            <person name="Barry K.W."/>
            <person name="Cichocki N."/>
            <person name="Veneault-Fourrey C."/>
            <person name="LaButti K."/>
            <person name="Lindquist E.A."/>
            <person name="Lipzen A."/>
            <person name="Lundell T."/>
            <person name="Morin E."/>
            <person name="Murat C."/>
            <person name="Riley R."/>
            <person name="Ohm R."/>
            <person name="Sun H."/>
            <person name="Tunlid A."/>
            <person name="Henrissat B."/>
            <person name="Grigoriev I.V."/>
            <person name="Hibbett D.S."/>
            <person name="Martin F."/>
        </authorList>
    </citation>
    <scope>NUCLEOTIDE SEQUENCE [LARGE SCALE GENOMIC DNA]</scope>
    <source>
        <strain evidence="2">ATCC 200175</strain>
    </source>
</reference>
<dbReference type="Proteomes" id="UP000053647">
    <property type="component" value="Unassembled WGS sequence"/>
</dbReference>
<sequence>MSSPSEQAAGRVWFATEKAFDGVSRIDVAFNNAVIHAISKAGVTSDEHGGKMLNPTILFWGAVNVTKDSDAVKVFRGCDNPPGARLGLMQMSSQTALKLVPASQREAQVLARTAPIPQPGEIL</sequence>
<proteinExistence type="predicted"/>
<dbReference type="HOGENOM" id="CLU_2015960_0_0_1"/>
<evidence type="ECO:0000313" key="2">
    <source>
        <dbReference type="Proteomes" id="UP000053647"/>
    </source>
</evidence>
<dbReference type="OrthoDB" id="1274115at2759"/>
<name>A0A0C9T1S5_PAXIN</name>
<keyword evidence="2" id="KW-1185">Reference proteome</keyword>
<dbReference type="EMBL" id="KN819445">
    <property type="protein sequence ID" value="KIJ09635.1"/>
    <property type="molecule type" value="Genomic_DNA"/>
</dbReference>
<gene>
    <name evidence="1" type="ORF">PAXINDRAFT_182118</name>
</gene>
<evidence type="ECO:0000313" key="1">
    <source>
        <dbReference type="EMBL" id="KIJ09635.1"/>
    </source>
</evidence>